<dbReference type="AlphaFoldDB" id="A0A0M0LI02"/>
<dbReference type="InterPro" id="IPR025439">
    <property type="entry name" value="Spore_coat_CotO"/>
</dbReference>
<protein>
    <recommendedName>
        <fullName evidence="4">Spore coat protein CotO</fullName>
    </recommendedName>
</protein>
<keyword evidence="3" id="KW-1185">Reference proteome</keyword>
<organism evidence="2 3">
    <name type="scientific">Priestia koreensis</name>
    <dbReference type="NCBI Taxonomy" id="284581"/>
    <lineage>
        <taxon>Bacteria</taxon>
        <taxon>Bacillati</taxon>
        <taxon>Bacillota</taxon>
        <taxon>Bacilli</taxon>
        <taxon>Bacillales</taxon>
        <taxon>Bacillaceae</taxon>
        <taxon>Priestia</taxon>
    </lineage>
</organism>
<feature type="region of interest" description="Disordered" evidence="1">
    <location>
        <begin position="34"/>
        <end position="65"/>
    </location>
</feature>
<evidence type="ECO:0008006" key="4">
    <source>
        <dbReference type="Google" id="ProtNLM"/>
    </source>
</evidence>
<evidence type="ECO:0000313" key="3">
    <source>
        <dbReference type="Proteomes" id="UP000037558"/>
    </source>
</evidence>
<sequence length="167" mass="19422">MTESRSKSERNEPLMYIVQPKIQEMSRSMQYYFHSNQEQQPQQQQATKALKQEVEKQAPVKEAVPEKKVEPSFALIESVPAGEKKKEEQKGPNKMFQHMSVEEKANFLLQFPKHMSQPVCDVETKNQTYRGTIVQMTQDMMYIIIPPHAEKTEIALKDIKQLSIVKI</sequence>
<comment type="caution">
    <text evidence="2">The sequence shown here is derived from an EMBL/GenBank/DDBJ whole genome shotgun (WGS) entry which is preliminary data.</text>
</comment>
<dbReference type="OrthoDB" id="2970540at2"/>
<reference evidence="3" key="1">
    <citation type="submission" date="2015-08" db="EMBL/GenBank/DDBJ databases">
        <title>Fjat-14210 dsm16467.</title>
        <authorList>
            <person name="Liu B."/>
            <person name="Wang J."/>
            <person name="Zhu Y."/>
            <person name="Liu G."/>
            <person name="Chen Q."/>
            <person name="Chen Z."/>
            <person name="Lan J."/>
            <person name="Che J."/>
            <person name="Ge C."/>
            <person name="Shi H."/>
            <person name="Pan Z."/>
            <person name="Liu X."/>
        </authorList>
    </citation>
    <scope>NUCLEOTIDE SEQUENCE [LARGE SCALE GENOMIC DNA]</scope>
    <source>
        <strain evidence="3">DSM 16467</strain>
    </source>
</reference>
<feature type="compositionally biased region" description="Basic and acidic residues" evidence="1">
    <location>
        <begin position="50"/>
        <end position="65"/>
    </location>
</feature>
<dbReference type="EMBL" id="LILC01000002">
    <property type="protein sequence ID" value="KOO50338.1"/>
    <property type="molecule type" value="Genomic_DNA"/>
</dbReference>
<dbReference type="PATRIC" id="fig|284581.3.peg.411"/>
<evidence type="ECO:0000313" key="2">
    <source>
        <dbReference type="EMBL" id="KOO50338.1"/>
    </source>
</evidence>
<dbReference type="Proteomes" id="UP000037558">
    <property type="component" value="Unassembled WGS sequence"/>
</dbReference>
<gene>
    <name evidence="2" type="ORF">AMD01_00830</name>
</gene>
<proteinExistence type="predicted"/>
<dbReference type="STRING" id="284581.AMD01_00830"/>
<name>A0A0M0LI02_9BACI</name>
<accession>A0A0M0LI02</accession>
<dbReference type="RefSeq" id="WP_053399488.1">
    <property type="nucleotide sequence ID" value="NZ_LILC01000002.1"/>
</dbReference>
<dbReference type="Pfam" id="PF14153">
    <property type="entry name" value="Spore_coat_CotO"/>
    <property type="match status" value="1"/>
</dbReference>
<evidence type="ECO:0000256" key="1">
    <source>
        <dbReference type="SAM" id="MobiDB-lite"/>
    </source>
</evidence>